<accession>A0A8B8F159</accession>
<dbReference type="GO" id="GO:0016301">
    <property type="term" value="F:kinase activity"/>
    <property type="evidence" value="ECO:0007669"/>
    <property type="project" value="UniProtKB-KW"/>
</dbReference>
<dbReference type="InterPro" id="IPR011037">
    <property type="entry name" value="Pyrv_Knase-like_insert_dom_sf"/>
</dbReference>
<keyword evidence="8 13" id="KW-0418">Kinase</keyword>
<reference evidence="17" key="1">
    <citation type="submission" date="2025-08" db="UniProtKB">
        <authorList>
            <consortium name="RefSeq"/>
        </authorList>
    </citation>
    <scope>IDENTIFICATION</scope>
    <source>
        <tissue evidence="17">Whole sample</tissue>
    </source>
</reference>
<organism evidence="16 17">
    <name type="scientific">Crassostrea virginica</name>
    <name type="common">Eastern oyster</name>
    <dbReference type="NCBI Taxonomy" id="6565"/>
    <lineage>
        <taxon>Eukaryota</taxon>
        <taxon>Metazoa</taxon>
        <taxon>Spiralia</taxon>
        <taxon>Lophotrochozoa</taxon>
        <taxon>Mollusca</taxon>
        <taxon>Bivalvia</taxon>
        <taxon>Autobranchia</taxon>
        <taxon>Pteriomorphia</taxon>
        <taxon>Ostreida</taxon>
        <taxon>Ostreoidea</taxon>
        <taxon>Ostreidae</taxon>
        <taxon>Crassostrea</taxon>
    </lineage>
</organism>
<keyword evidence="12" id="KW-0670">Pyruvate</keyword>
<gene>
    <name evidence="17" type="primary">LOC111138044</name>
</gene>
<dbReference type="SUPFAM" id="SSF52935">
    <property type="entry name" value="PK C-terminal domain-like"/>
    <property type="match status" value="1"/>
</dbReference>
<dbReference type="GeneID" id="111138044"/>
<keyword evidence="10 13" id="KW-0460">Magnesium</keyword>
<dbReference type="Pfam" id="PF00224">
    <property type="entry name" value="PK"/>
    <property type="match status" value="1"/>
</dbReference>
<evidence type="ECO:0000256" key="12">
    <source>
        <dbReference type="ARBA" id="ARBA00023317"/>
    </source>
</evidence>
<dbReference type="GO" id="GO:0004743">
    <property type="term" value="F:pyruvate kinase activity"/>
    <property type="evidence" value="ECO:0007669"/>
    <property type="project" value="UniProtKB-EC"/>
</dbReference>
<evidence type="ECO:0000256" key="5">
    <source>
        <dbReference type="ARBA" id="ARBA00022679"/>
    </source>
</evidence>
<dbReference type="InterPro" id="IPR015813">
    <property type="entry name" value="Pyrv/PenolPyrv_kinase-like_dom"/>
</dbReference>
<evidence type="ECO:0000313" key="17">
    <source>
        <dbReference type="RefSeq" id="XP_022345533.1"/>
    </source>
</evidence>
<evidence type="ECO:0000256" key="9">
    <source>
        <dbReference type="ARBA" id="ARBA00022840"/>
    </source>
</evidence>
<dbReference type="InterPro" id="IPR001697">
    <property type="entry name" value="Pyr_Knase"/>
</dbReference>
<comment type="pathway">
    <text evidence="2 13">Carbohydrate degradation; glycolysis; pyruvate from D-glyceraldehyde 3-phosphate: step 5/5.</text>
</comment>
<keyword evidence="6" id="KW-0479">Metal-binding</keyword>
<dbReference type="GO" id="GO:0000287">
    <property type="term" value="F:magnesium ion binding"/>
    <property type="evidence" value="ECO:0007669"/>
    <property type="project" value="InterPro"/>
</dbReference>
<comment type="catalytic activity">
    <reaction evidence="13">
        <text>pyruvate + ATP = phosphoenolpyruvate + ADP + H(+)</text>
        <dbReference type="Rhea" id="RHEA:18157"/>
        <dbReference type="ChEBI" id="CHEBI:15361"/>
        <dbReference type="ChEBI" id="CHEBI:15378"/>
        <dbReference type="ChEBI" id="CHEBI:30616"/>
        <dbReference type="ChEBI" id="CHEBI:58702"/>
        <dbReference type="ChEBI" id="CHEBI:456216"/>
        <dbReference type="EC" id="2.7.1.40"/>
    </reaction>
</comment>
<evidence type="ECO:0000256" key="6">
    <source>
        <dbReference type="ARBA" id="ARBA00022723"/>
    </source>
</evidence>
<protein>
    <recommendedName>
        <fullName evidence="4 13">Pyruvate kinase</fullName>
        <ecNumber evidence="4 13">2.7.1.40</ecNumber>
    </recommendedName>
</protein>
<dbReference type="Proteomes" id="UP000694844">
    <property type="component" value="Chromosome 5"/>
</dbReference>
<dbReference type="PANTHER" id="PTHR11817">
    <property type="entry name" value="PYRUVATE KINASE"/>
    <property type="match status" value="1"/>
</dbReference>
<keyword evidence="16" id="KW-1185">Reference proteome</keyword>
<dbReference type="Gene3D" id="2.40.33.10">
    <property type="entry name" value="PK beta-barrel domain-like"/>
    <property type="match status" value="1"/>
</dbReference>
<dbReference type="KEGG" id="cvn:111138044"/>
<dbReference type="Gene3D" id="3.20.20.60">
    <property type="entry name" value="Phosphoenolpyruvate-binding domains"/>
    <property type="match status" value="1"/>
</dbReference>
<dbReference type="SUPFAM" id="SSF50800">
    <property type="entry name" value="PK beta-barrel domain-like"/>
    <property type="match status" value="1"/>
</dbReference>
<dbReference type="InterPro" id="IPR015806">
    <property type="entry name" value="Pyrv_Knase_insert_dom_sf"/>
</dbReference>
<evidence type="ECO:0000256" key="1">
    <source>
        <dbReference type="ARBA" id="ARBA00001958"/>
    </source>
</evidence>
<evidence type="ECO:0000256" key="10">
    <source>
        <dbReference type="ARBA" id="ARBA00022842"/>
    </source>
</evidence>
<comment type="cofactor">
    <cofactor evidence="1">
        <name>K(+)</name>
        <dbReference type="ChEBI" id="CHEBI:29103"/>
    </cofactor>
</comment>
<name>A0A8B8F159_CRAVI</name>
<dbReference type="EC" id="2.7.1.40" evidence="4 13"/>
<dbReference type="RefSeq" id="XP_022345533.1">
    <property type="nucleotide sequence ID" value="XM_022489825.1"/>
</dbReference>
<keyword evidence="7" id="KW-0547">Nucleotide-binding</keyword>
<keyword evidence="5 13" id="KW-0808">Transferase</keyword>
<dbReference type="SUPFAM" id="SSF51621">
    <property type="entry name" value="Phosphoenolpyruvate/pyruvate domain"/>
    <property type="match status" value="1"/>
</dbReference>
<dbReference type="InterPro" id="IPR036918">
    <property type="entry name" value="Pyrv_Knase_C_sf"/>
</dbReference>
<dbReference type="AlphaFoldDB" id="A0A8B8F159"/>
<evidence type="ECO:0000256" key="2">
    <source>
        <dbReference type="ARBA" id="ARBA00004997"/>
    </source>
</evidence>
<evidence type="ECO:0000256" key="13">
    <source>
        <dbReference type="RuleBase" id="RU000504"/>
    </source>
</evidence>
<keyword evidence="9" id="KW-0067">ATP-binding</keyword>
<dbReference type="NCBIfam" id="TIGR01064">
    <property type="entry name" value="pyruv_kin"/>
    <property type="match status" value="1"/>
</dbReference>
<feature type="domain" description="Pyruvate kinase barrel" evidence="14">
    <location>
        <begin position="28"/>
        <end position="357"/>
    </location>
</feature>
<dbReference type="OrthoDB" id="108365at2759"/>
<evidence type="ECO:0000259" key="15">
    <source>
        <dbReference type="Pfam" id="PF02887"/>
    </source>
</evidence>
<proteinExistence type="inferred from homology"/>
<dbReference type="InterPro" id="IPR015795">
    <property type="entry name" value="Pyrv_Knase_C"/>
</dbReference>
<dbReference type="UniPathway" id="UPA00109">
    <property type="reaction ID" value="UER00188"/>
</dbReference>
<keyword evidence="11 13" id="KW-0324">Glycolysis</keyword>
<evidence type="ECO:0000256" key="4">
    <source>
        <dbReference type="ARBA" id="ARBA00012142"/>
    </source>
</evidence>
<dbReference type="GO" id="GO:0005524">
    <property type="term" value="F:ATP binding"/>
    <property type="evidence" value="ECO:0007669"/>
    <property type="project" value="UniProtKB-KW"/>
</dbReference>
<dbReference type="PRINTS" id="PR01050">
    <property type="entry name" value="PYRUVTKNASE"/>
</dbReference>
<evidence type="ECO:0000256" key="11">
    <source>
        <dbReference type="ARBA" id="ARBA00023152"/>
    </source>
</evidence>
<dbReference type="Gene3D" id="3.40.1380.20">
    <property type="entry name" value="Pyruvate kinase, C-terminal domain"/>
    <property type="match status" value="1"/>
</dbReference>
<sequence>MLSRSHQSHTRLEHMCGLEIDKPGHKARLTSIIGTIGPACDSVETLRAMIKAGMTICRLNLAYRTHEYFKGAVQRIREAQAGLDFPIQVGIGIDITGTGIRLGSLAKEEGLGQELKMKTGDKMRFSIDEKYCEHGNENVMFFEAALVFDNIKTGSKVIIEDGPLTLIIKEKGEDYVDCEVEEPGELGSHMMWTIPNMVMREVKLSEKDKKDLQFAVDHDLDMVFASWVWCPEMVVEVRNFLTERSKSMKILAKIETHTAIKRVDEILEVADGLYLARGNLGINISPEKVFLAQKMLIGKANKAGKPVICATQMLGSMMWNARPTRAEVADVANAILDGADCVMLSRETARGKYPLKSMETMSAVCREAEAAIFNEDVFYALKRSVRITGNTHTTAIAAVEAAHKCHAKAIMVITVSGRSPALISKYRPNCVIVAITRSKHTARNLQLHRGVFPVLHSDAKDSVWADDVDARLHHGIQMARHLNYIQSGDMIVLVTGWTSGAGSTNTIRIVTCPSTSLPSYTRIEVDTPPSNDGVRFE</sequence>
<feature type="domain" description="Pyruvate kinase C-terminal" evidence="15">
    <location>
        <begin position="393"/>
        <end position="510"/>
    </location>
</feature>
<evidence type="ECO:0000256" key="8">
    <source>
        <dbReference type="ARBA" id="ARBA00022777"/>
    </source>
</evidence>
<evidence type="ECO:0000313" key="16">
    <source>
        <dbReference type="Proteomes" id="UP000694844"/>
    </source>
</evidence>
<dbReference type="GO" id="GO:0030955">
    <property type="term" value="F:potassium ion binding"/>
    <property type="evidence" value="ECO:0007669"/>
    <property type="project" value="InterPro"/>
</dbReference>
<evidence type="ECO:0000256" key="7">
    <source>
        <dbReference type="ARBA" id="ARBA00022741"/>
    </source>
</evidence>
<evidence type="ECO:0000259" key="14">
    <source>
        <dbReference type="Pfam" id="PF00224"/>
    </source>
</evidence>
<dbReference type="InterPro" id="IPR040442">
    <property type="entry name" value="Pyrv_kinase-like_dom_sf"/>
</dbReference>
<dbReference type="Pfam" id="PF02887">
    <property type="entry name" value="PK_C"/>
    <property type="match status" value="1"/>
</dbReference>
<evidence type="ECO:0000256" key="3">
    <source>
        <dbReference type="ARBA" id="ARBA00008663"/>
    </source>
</evidence>
<comment type="similarity">
    <text evidence="3 13">Belongs to the pyruvate kinase family.</text>
</comment>
<dbReference type="InterPro" id="IPR015793">
    <property type="entry name" value="Pyrv_Knase_brl"/>
</dbReference>